<proteinExistence type="predicted"/>
<evidence type="ECO:0000313" key="4">
    <source>
        <dbReference type="Proteomes" id="UP000599074"/>
    </source>
</evidence>
<feature type="region of interest" description="Disordered" evidence="1">
    <location>
        <begin position="1"/>
        <end position="22"/>
    </location>
</feature>
<dbReference type="Proteomes" id="UP000599074">
    <property type="component" value="Unassembled WGS sequence"/>
</dbReference>
<dbReference type="RefSeq" id="WP_203935737.1">
    <property type="nucleotide sequence ID" value="NZ_BOON01000035.1"/>
</dbReference>
<comment type="caution">
    <text evidence="3">The sequence shown here is derived from an EMBL/GenBank/DDBJ whole genome shotgun (WGS) entry which is preliminary data.</text>
</comment>
<organism evidence="3 4">
    <name type="scientific">Planosporangium mesophilum</name>
    <dbReference type="NCBI Taxonomy" id="689768"/>
    <lineage>
        <taxon>Bacteria</taxon>
        <taxon>Bacillati</taxon>
        <taxon>Actinomycetota</taxon>
        <taxon>Actinomycetes</taxon>
        <taxon>Micromonosporales</taxon>
        <taxon>Micromonosporaceae</taxon>
        <taxon>Planosporangium</taxon>
    </lineage>
</organism>
<keyword evidence="2" id="KW-0472">Membrane</keyword>
<keyword evidence="2" id="KW-0812">Transmembrane</keyword>
<feature type="transmembrane region" description="Helical" evidence="2">
    <location>
        <begin position="30"/>
        <end position="47"/>
    </location>
</feature>
<evidence type="ECO:0000313" key="3">
    <source>
        <dbReference type="EMBL" id="GII24297.1"/>
    </source>
</evidence>
<gene>
    <name evidence="3" type="ORF">Pme01_38940</name>
</gene>
<evidence type="ECO:0008006" key="5">
    <source>
        <dbReference type="Google" id="ProtNLM"/>
    </source>
</evidence>
<evidence type="ECO:0000256" key="2">
    <source>
        <dbReference type="SAM" id="Phobius"/>
    </source>
</evidence>
<feature type="transmembrane region" description="Helical" evidence="2">
    <location>
        <begin position="67"/>
        <end position="85"/>
    </location>
</feature>
<feature type="transmembrane region" description="Helical" evidence="2">
    <location>
        <begin position="97"/>
        <end position="118"/>
    </location>
</feature>
<dbReference type="AlphaFoldDB" id="A0A8J3TFP5"/>
<evidence type="ECO:0000256" key="1">
    <source>
        <dbReference type="SAM" id="MobiDB-lite"/>
    </source>
</evidence>
<protein>
    <recommendedName>
        <fullName evidence="5">DUF2637 domain-containing protein</fullName>
    </recommendedName>
</protein>
<reference evidence="3" key="1">
    <citation type="submission" date="2021-01" db="EMBL/GenBank/DDBJ databases">
        <title>Whole genome shotgun sequence of Planosporangium mesophilum NBRC 109066.</title>
        <authorList>
            <person name="Komaki H."/>
            <person name="Tamura T."/>
        </authorList>
    </citation>
    <scope>NUCLEOTIDE SEQUENCE</scope>
    <source>
        <strain evidence="3">NBRC 109066</strain>
    </source>
</reference>
<accession>A0A8J3TFP5</accession>
<name>A0A8J3TFP5_9ACTN</name>
<keyword evidence="2" id="KW-1133">Transmembrane helix</keyword>
<feature type="transmembrane region" description="Helical" evidence="2">
    <location>
        <begin position="124"/>
        <end position="145"/>
    </location>
</feature>
<dbReference type="EMBL" id="BOON01000035">
    <property type="protein sequence ID" value="GII24297.1"/>
    <property type="molecule type" value="Genomic_DNA"/>
</dbReference>
<sequence length="275" mass="28214">MTASTTIKTGAHHGGLPTPATPTTADKAEGYVQVAIMLGVAAMAGAASFRHVHDWTMHNSPPGTGDWFGWANAMVSELIPLAAGLEARRRHRRYGKAGAYPIALILGAVALSLTGQFAEAKPGISGWIISAVPALGFLALVKLVLSRPTSPVSEPAEPAPEAVDAGPSDWHPTTQPHDHATFVVPEPGPATLTAEPASVDSTSRLEAPAHLIPGARFALAQHEQATGRAITADELAARMSLTPQVAGQLLTALGQPAAPATPARVNGHPVLGGDA</sequence>
<keyword evidence="4" id="KW-1185">Reference proteome</keyword>